<sequence length="28" mass="3289">MNEFKPTAVKADKSERILTITWDDRHVS</sequence>
<proteinExistence type="predicted"/>
<accession>A0A3B0ULP2</accession>
<feature type="non-terminal residue" evidence="1">
    <location>
        <position position="28"/>
    </location>
</feature>
<dbReference type="AlphaFoldDB" id="A0A3B0ULP2"/>
<reference evidence="1" key="1">
    <citation type="submission" date="2018-06" db="EMBL/GenBank/DDBJ databases">
        <authorList>
            <person name="Zhirakovskaya E."/>
        </authorList>
    </citation>
    <scope>NUCLEOTIDE SEQUENCE</scope>
</reference>
<evidence type="ECO:0000313" key="1">
    <source>
        <dbReference type="EMBL" id="VAW32071.1"/>
    </source>
</evidence>
<organism evidence="1">
    <name type="scientific">hydrothermal vent metagenome</name>
    <dbReference type="NCBI Taxonomy" id="652676"/>
    <lineage>
        <taxon>unclassified sequences</taxon>
        <taxon>metagenomes</taxon>
        <taxon>ecological metagenomes</taxon>
    </lineage>
</organism>
<dbReference type="EMBL" id="UOEU01000318">
    <property type="protein sequence ID" value="VAW32071.1"/>
    <property type="molecule type" value="Genomic_DNA"/>
</dbReference>
<evidence type="ECO:0008006" key="2">
    <source>
        <dbReference type="Google" id="ProtNLM"/>
    </source>
</evidence>
<name>A0A3B0ULP2_9ZZZZ</name>
<gene>
    <name evidence="1" type="ORF">MNBD_CHLOROFLEXI01-887</name>
</gene>
<protein>
    <recommendedName>
        <fullName evidence="2">Gamma-butyrobetaine hydroxylase-like N-terminal domain-containing protein</fullName>
    </recommendedName>
</protein>